<evidence type="ECO:0000256" key="1">
    <source>
        <dbReference type="SAM" id="MobiDB-lite"/>
    </source>
</evidence>
<keyword evidence="3" id="KW-1185">Reference proteome</keyword>
<sequence>MKDQVAGKLGMGQCDGWKTGAKASIISTSITVESTLHLVAAHDVSPEKKSADNLLEIVLGDIEYCETEFGIIHVGYCTDDGGDAKAMRKRLQVKRPKLVVPPCWGHQINLVVVEVLRLKIPCMESIDDGTEIAKWFTNHSRALGMLKDQQKLTERFKTTHRLLTLIFPAISRWIYHFLAIRRMLTLSGPIRTLYMDPDTLVECAGTKRDAKERAKAVLAPIDDPQFWKNLAQVKIILEPLAIAAKCMQIADAGLDQVLLMLGNLYRIYGAASMAPRVRNCIHKSLEKRWRAMERPVFILTLFLNPYIRASAFSQTNPAVKPIALENIAKQLFTRFFDVEPDLDFHTAFLDYSKGRKEFSAEYMRLAMMKQMHERENQRLNVARVWERLDTGEPNGRNGVARLALWLLSIIANSAGSERGFSKFGIILNKLRTQLSIQKVRKMSTVDYDLKRKHEELGMKTDRIKHKFVHFAEQFTPSQSANMDYEATDSFTGLSTQLVRDAETEGLLGGDNDEEEEEEDEDELGRVHSATLYNLKALFQYPDDESETLANGLGFYWQGG</sequence>
<organism evidence="2 3">
    <name type="scientific">Mycena alexandri</name>
    <dbReference type="NCBI Taxonomy" id="1745969"/>
    <lineage>
        <taxon>Eukaryota</taxon>
        <taxon>Fungi</taxon>
        <taxon>Dikarya</taxon>
        <taxon>Basidiomycota</taxon>
        <taxon>Agaricomycotina</taxon>
        <taxon>Agaricomycetes</taxon>
        <taxon>Agaricomycetidae</taxon>
        <taxon>Agaricales</taxon>
        <taxon>Marasmiineae</taxon>
        <taxon>Mycenaceae</taxon>
        <taxon>Mycena</taxon>
    </lineage>
</organism>
<feature type="compositionally biased region" description="Acidic residues" evidence="1">
    <location>
        <begin position="510"/>
        <end position="522"/>
    </location>
</feature>
<name>A0AAD6WKQ9_9AGAR</name>
<dbReference type="Proteomes" id="UP001218188">
    <property type="component" value="Unassembled WGS sequence"/>
</dbReference>
<dbReference type="InterPro" id="IPR012337">
    <property type="entry name" value="RNaseH-like_sf"/>
</dbReference>
<evidence type="ECO:0000313" key="3">
    <source>
        <dbReference type="Proteomes" id="UP001218188"/>
    </source>
</evidence>
<protein>
    <submittedName>
        <fullName evidence="2">Ribonuclease H-like domain-containing protein</fullName>
    </submittedName>
</protein>
<reference evidence="2" key="1">
    <citation type="submission" date="2023-03" db="EMBL/GenBank/DDBJ databases">
        <title>Massive genome expansion in bonnet fungi (Mycena s.s.) driven by repeated elements and novel gene families across ecological guilds.</title>
        <authorList>
            <consortium name="Lawrence Berkeley National Laboratory"/>
            <person name="Harder C.B."/>
            <person name="Miyauchi S."/>
            <person name="Viragh M."/>
            <person name="Kuo A."/>
            <person name="Thoen E."/>
            <person name="Andreopoulos B."/>
            <person name="Lu D."/>
            <person name="Skrede I."/>
            <person name="Drula E."/>
            <person name="Henrissat B."/>
            <person name="Morin E."/>
            <person name="Kohler A."/>
            <person name="Barry K."/>
            <person name="LaButti K."/>
            <person name="Morin E."/>
            <person name="Salamov A."/>
            <person name="Lipzen A."/>
            <person name="Mereny Z."/>
            <person name="Hegedus B."/>
            <person name="Baldrian P."/>
            <person name="Stursova M."/>
            <person name="Weitz H."/>
            <person name="Taylor A."/>
            <person name="Grigoriev I.V."/>
            <person name="Nagy L.G."/>
            <person name="Martin F."/>
            <person name="Kauserud H."/>
        </authorList>
    </citation>
    <scope>NUCLEOTIDE SEQUENCE</scope>
    <source>
        <strain evidence="2">CBHHK200</strain>
    </source>
</reference>
<gene>
    <name evidence="2" type="ORF">C8F04DRAFT_1284809</name>
</gene>
<evidence type="ECO:0000313" key="2">
    <source>
        <dbReference type="EMBL" id="KAJ7015787.1"/>
    </source>
</evidence>
<comment type="caution">
    <text evidence="2">The sequence shown here is derived from an EMBL/GenBank/DDBJ whole genome shotgun (WGS) entry which is preliminary data.</text>
</comment>
<dbReference type="SUPFAM" id="SSF53098">
    <property type="entry name" value="Ribonuclease H-like"/>
    <property type="match status" value="1"/>
</dbReference>
<dbReference type="EMBL" id="JARJCM010000880">
    <property type="protein sequence ID" value="KAJ7015787.1"/>
    <property type="molecule type" value="Genomic_DNA"/>
</dbReference>
<dbReference type="AlphaFoldDB" id="A0AAD6WKQ9"/>
<feature type="region of interest" description="Disordered" evidence="1">
    <location>
        <begin position="504"/>
        <end position="525"/>
    </location>
</feature>
<accession>A0AAD6WKQ9</accession>
<proteinExistence type="predicted"/>